<sequence length="101" mass="10750">MTAGNGAPTRAIRTPDQRLRIFVSSTLRELEAERRAARAAIAGLRLAPVIFEHGPHAAALQAAIDRGREYGVLEAAEYALAGVPDTEAAATISAWRAEART</sequence>
<dbReference type="InterPro" id="IPR025139">
    <property type="entry name" value="DUF4062"/>
</dbReference>
<reference evidence="2 3" key="1">
    <citation type="submission" date="2023-10" db="EMBL/GenBank/DDBJ databases">
        <title>Y20.</title>
        <authorList>
            <person name="Zhang G."/>
            <person name="Ding Y."/>
        </authorList>
    </citation>
    <scope>NUCLEOTIDE SEQUENCE [LARGE SCALE GENOMIC DNA]</scope>
    <source>
        <strain evidence="2 3">Y20</strain>
    </source>
</reference>
<name>A0AAU0MFJ9_9MICO</name>
<dbReference type="EMBL" id="CP137080">
    <property type="protein sequence ID" value="WOQ69333.1"/>
    <property type="molecule type" value="Genomic_DNA"/>
</dbReference>
<accession>A0AAU0MFJ9</accession>
<dbReference type="AlphaFoldDB" id="A0AAU0MFJ9"/>
<proteinExistence type="predicted"/>
<dbReference type="RefSeq" id="WP_330170457.1">
    <property type="nucleotide sequence ID" value="NZ_CP137080.1"/>
</dbReference>
<feature type="domain" description="DUF4062" evidence="1">
    <location>
        <begin position="20"/>
        <end position="57"/>
    </location>
</feature>
<dbReference type="KEGG" id="mliy:RYJ27_11620"/>
<evidence type="ECO:0000313" key="3">
    <source>
        <dbReference type="Proteomes" id="UP001329313"/>
    </source>
</evidence>
<gene>
    <name evidence="2" type="ORF">RYJ27_11620</name>
</gene>
<dbReference type="Pfam" id="PF13271">
    <property type="entry name" value="DUF4062"/>
    <property type="match status" value="1"/>
</dbReference>
<evidence type="ECO:0000259" key="1">
    <source>
        <dbReference type="Pfam" id="PF13271"/>
    </source>
</evidence>
<dbReference type="Proteomes" id="UP001329313">
    <property type="component" value="Chromosome"/>
</dbReference>
<organism evidence="2 3">
    <name type="scientific">Microbacterium limosum</name>
    <dbReference type="NCBI Taxonomy" id="3079935"/>
    <lineage>
        <taxon>Bacteria</taxon>
        <taxon>Bacillati</taxon>
        <taxon>Actinomycetota</taxon>
        <taxon>Actinomycetes</taxon>
        <taxon>Micrococcales</taxon>
        <taxon>Microbacteriaceae</taxon>
        <taxon>Microbacterium</taxon>
    </lineage>
</organism>
<protein>
    <submittedName>
        <fullName evidence="2">DUF4062 domain-containing protein</fullName>
    </submittedName>
</protein>
<keyword evidence="3" id="KW-1185">Reference proteome</keyword>
<evidence type="ECO:0000313" key="2">
    <source>
        <dbReference type="EMBL" id="WOQ69333.1"/>
    </source>
</evidence>